<dbReference type="Proteomes" id="UP000242682">
    <property type="component" value="Unassembled WGS sequence"/>
</dbReference>
<evidence type="ECO:0000313" key="2">
    <source>
        <dbReference type="EMBL" id="PSL32973.1"/>
    </source>
</evidence>
<sequence>MADFILVGFLIILITLNIFFFKLSKEEKLDLMVSGLILMALAPVVRVIISESLLHFVEWRPEDTREGAGYGGAMLALLIFINGVILLVIGFNRWLFTVIKKNRSH</sequence>
<evidence type="ECO:0000256" key="1">
    <source>
        <dbReference type="SAM" id="Phobius"/>
    </source>
</evidence>
<gene>
    <name evidence="2" type="ORF">B0H99_11083</name>
</gene>
<dbReference type="AlphaFoldDB" id="A0A2P8GG72"/>
<organism evidence="2 3">
    <name type="scientific">Planomicrobium soli</name>
    <dbReference type="NCBI Taxonomy" id="1176648"/>
    <lineage>
        <taxon>Bacteria</taxon>
        <taxon>Bacillati</taxon>
        <taxon>Bacillota</taxon>
        <taxon>Bacilli</taxon>
        <taxon>Bacillales</taxon>
        <taxon>Caryophanaceae</taxon>
        <taxon>Planomicrobium</taxon>
    </lineage>
</organism>
<evidence type="ECO:0000313" key="3">
    <source>
        <dbReference type="Proteomes" id="UP000242682"/>
    </source>
</evidence>
<name>A0A2P8GG72_9BACL</name>
<proteinExistence type="predicted"/>
<keyword evidence="1" id="KW-1133">Transmembrane helix</keyword>
<feature type="transmembrane region" description="Helical" evidence="1">
    <location>
        <begin position="31"/>
        <end position="49"/>
    </location>
</feature>
<dbReference type="OrthoDB" id="2440868at2"/>
<feature type="transmembrane region" description="Helical" evidence="1">
    <location>
        <begin position="6"/>
        <end position="24"/>
    </location>
</feature>
<accession>A0A2P8GG72</accession>
<keyword evidence="3" id="KW-1185">Reference proteome</keyword>
<dbReference type="RefSeq" id="WP_106534156.1">
    <property type="nucleotide sequence ID" value="NZ_PYAT01000010.1"/>
</dbReference>
<keyword evidence="1" id="KW-0472">Membrane</keyword>
<dbReference type="EMBL" id="PYAT01000010">
    <property type="protein sequence ID" value="PSL32973.1"/>
    <property type="molecule type" value="Genomic_DNA"/>
</dbReference>
<evidence type="ECO:0008006" key="4">
    <source>
        <dbReference type="Google" id="ProtNLM"/>
    </source>
</evidence>
<comment type="caution">
    <text evidence="2">The sequence shown here is derived from an EMBL/GenBank/DDBJ whole genome shotgun (WGS) entry which is preliminary data.</text>
</comment>
<feature type="transmembrane region" description="Helical" evidence="1">
    <location>
        <begin position="69"/>
        <end position="96"/>
    </location>
</feature>
<keyword evidence="1" id="KW-0812">Transmembrane</keyword>
<protein>
    <recommendedName>
        <fullName evidence="4">Inner-membrane translocator</fullName>
    </recommendedName>
</protein>
<reference evidence="2 3" key="1">
    <citation type="submission" date="2018-03" db="EMBL/GenBank/DDBJ databases">
        <title>Genomic Encyclopedia of Type Strains, Phase III (KMG-III): the genomes of soil and plant-associated and newly described type strains.</title>
        <authorList>
            <person name="Whitman W."/>
        </authorList>
    </citation>
    <scope>NUCLEOTIDE SEQUENCE [LARGE SCALE GENOMIC DNA]</scope>
    <source>
        <strain evidence="2 3">CGMCC 1.12259</strain>
    </source>
</reference>